<keyword evidence="2" id="KW-1185">Reference proteome</keyword>
<accession>A0ABM9AQV0</accession>
<sequence length="123" mass="14769">MLLPIVWFVLNVLSFNTFPSHFEQKILSVEKPQNIRLNQVPSENSHKNKPQIYFLPEEIEENVEEDADHESELDFLGNVDFLENSFFIAKYFTKFQQFDFLFSDFCPIAYHQAKFIRFRNIRI</sequence>
<name>A0ABM9AQV0_9BACT</name>
<evidence type="ECO:0000313" key="1">
    <source>
        <dbReference type="EMBL" id="CAH0996078.1"/>
    </source>
</evidence>
<proteinExistence type="predicted"/>
<comment type="caution">
    <text evidence="1">The sequence shown here is derived from an EMBL/GenBank/DDBJ whole genome shotgun (WGS) entry which is preliminary data.</text>
</comment>
<protein>
    <submittedName>
        <fullName evidence="1">Uncharacterized protein</fullName>
    </submittedName>
</protein>
<evidence type="ECO:0000313" key="2">
    <source>
        <dbReference type="Proteomes" id="UP000837932"/>
    </source>
</evidence>
<dbReference type="EMBL" id="CAKLPY010000002">
    <property type="protein sequence ID" value="CAH0996078.1"/>
    <property type="molecule type" value="Genomic_DNA"/>
</dbReference>
<organism evidence="1 2">
    <name type="scientific">Emticicia aquatica</name>
    <dbReference type="NCBI Taxonomy" id="1681835"/>
    <lineage>
        <taxon>Bacteria</taxon>
        <taxon>Pseudomonadati</taxon>
        <taxon>Bacteroidota</taxon>
        <taxon>Cytophagia</taxon>
        <taxon>Cytophagales</taxon>
        <taxon>Leadbetterellaceae</taxon>
        <taxon>Emticicia</taxon>
    </lineage>
</organism>
<dbReference type="Proteomes" id="UP000837932">
    <property type="component" value="Unassembled WGS sequence"/>
</dbReference>
<reference evidence="1" key="1">
    <citation type="submission" date="2021-12" db="EMBL/GenBank/DDBJ databases">
        <authorList>
            <person name="Rodrigo-Torres L."/>
            <person name="Arahal R. D."/>
            <person name="Lucena T."/>
        </authorList>
    </citation>
    <scope>NUCLEOTIDE SEQUENCE</scope>
    <source>
        <strain evidence="1">CECT 8858</strain>
    </source>
</reference>
<gene>
    <name evidence="1" type="ORF">EMA8858_02208</name>
</gene>